<evidence type="ECO:0000313" key="21">
    <source>
        <dbReference type="Proteomes" id="UP001212189"/>
    </source>
</evidence>
<dbReference type="SUPFAM" id="SSF51391">
    <property type="entry name" value="Thiamin phosphate synthase"/>
    <property type="match status" value="1"/>
</dbReference>
<dbReference type="SUPFAM" id="SSF55811">
    <property type="entry name" value="Nudix"/>
    <property type="match status" value="1"/>
</dbReference>
<evidence type="ECO:0000256" key="7">
    <source>
        <dbReference type="ARBA" id="ARBA00022801"/>
    </source>
</evidence>
<dbReference type="Pfam" id="PF02581">
    <property type="entry name" value="TMP-TENI"/>
    <property type="match status" value="1"/>
</dbReference>
<evidence type="ECO:0000256" key="12">
    <source>
        <dbReference type="ARBA" id="ARBA00038905"/>
    </source>
</evidence>
<dbReference type="PANTHER" id="PTHR47707:SF1">
    <property type="entry name" value="NUDIX HYDROLASE FAMILY PROTEIN"/>
    <property type="match status" value="1"/>
</dbReference>
<dbReference type="AlphaFoldDB" id="A0AAE9VUP1"/>
<name>A0AAE9VUP1_9GAMM</name>
<evidence type="ECO:0000256" key="11">
    <source>
        <dbReference type="ARBA" id="ARBA00036904"/>
    </source>
</evidence>
<keyword evidence="7 20" id="KW-0378">Hydrolase</keyword>
<evidence type="ECO:0000256" key="14">
    <source>
        <dbReference type="ARBA" id="ARBA00041592"/>
    </source>
</evidence>
<evidence type="ECO:0000256" key="10">
    <source>
        <dbReference type="ARBA" id="ARBA00035861"/>
    </source>
</evidence>
<feature type="binding site" evidence="17">
    <location>
        <position position="24"/>
    </location>
    <ligand>
        <name>8-oxo-dGTP</name>
        <dbReference type="ChEBI" id="CHEBI:77896"/>
    </ligand>
</feature>
<comment type="cofactor">
    <cofactor evidence="1 18">
        <name>Mg(2+)</name>
        <dbReference type="ChEBI" id="CHEBI:18420"/>
    </cofactor>
</comment>
<dbReference type="PRINTS" id="PR00502">
    <property type="entry name" value="NUDIXFAMILY"/>
</dbReference>
<comment type="catalytic activity">
    <reaction evidence="10">
        <text>8-oxo-dGTP + H2O = 8-oxo-dGMP + diphosphate + H(+)</text>
        <dbReference type="Rhea" id="RHEA:31575"/>
        <dbReference type="ChEBI" id="CHEBI:15377"/>
        <dbReference type="ChEBI" id="CHEBI:15378"/>
        <dbReference type="ChEBI" id="CHEBI:33019"/>
        <dbReference type="ChEBI" id="CHEBI:63224"/>
        <dbReference type="ChEBI" id="CHEBI:77896"/>
        <dbReference type="EC" id="3.6.1.55"/>
    </reaction>
</comment>
<evidence type="ECO:0000256" key="1">
    <source>
        <dbReference type="ARBA" id="ARBA00001946"/>
    </source>
</evidence>
<dbReference type="GO" id="GO:0044715">
    <property type="term" value="F:8-oxo-dGDP phosphatase activity"/>
    <property type="evidence" value="ECO:0007669"/>
    <property type="project" value="TreeGrafter"/>
</dbReference>
<feature type="binding site" evidence="17">
    <location>
        <begin position="35"/>
        <end position="38"/>
    </location>
    <ligand>
        <name>8-oxo-dGTP</name>
        <dbReference type="ChEBI" id="CHEBI:77896"/>
    </ligand>
</feature>
<evidence type="ECO:0000256" key="8">
    <source>
        <dbReference type="ARBA" id="ARBA00022842"/>
    </source>
</evidence>
<evidence type="ECO:0000256" key="17">
    <source>
        <dbReference type="PIRSR" id="PIRSR603561-1"/>
    </source>
</evidence>
<protein>
    <recommendedName>
        <fullName evidence="13">8-oxo-dGTP diphosphatase</fullName>
        <ecNumber evidence="12">3.6.1.55</ecNumber>
    </recommendedName>
    <alternativeName>
        <fullName evidence="16">7,8-dihydro-8-oxoguanine-triphosphatase</fullName>
    </alternativeName>
    <alternativeName>
        <fullName evidence="15">Mutator protein MutT</fullName>
    </alternativeName>
    <alternativeName>
        <fullName evidence="14">dGTP pyrophosphohydrolase</fullName>
    </alternativeName>
</protein>
<dbReference type="InterPro" id="IPR022998">
    <property type="entry name" value="ThiamineP_synth_TenI"/>
</dbReference>
<evidence type="ECO:0000256" key="9">
    <source>
        <dbReference type="ARBA" id="ARBA00023204"/>
    </source>
</evidence>
<dbReference type="Pfam" id="PF14815">
    <property type="entry name" value="NUDIX_4"/>
    <property type="match status" value="1"/>
</dbReference>
<dbReference type="InterPro" id="IPR036206">
    <property type="entry name" value="ThiamineP_synth_sf"/>
</dbReference>
<evidence type="ECO:0000256" key="16">
    <source>
        <dbReference type="ARBA" id="ARBA00042798"/>
    </source>
</evidence>
<evidence type="ECO:0000259" key="19">
    <source>
        <dbReference type="PROSITE" id="PS51462"/>
    </source>
</evidence>
<evidence type="ECO:0000256" key="15">
    <source>
        <dbReference type="ARBA" id="ARBA00041979"/>
    </source>
</evidence>
<comment type="catalytic activity">
    <reaction evidence="11">
        <text>8-oxo-GTP + H2O = 8-oxo-GMP + diphosphate + H(+)</text>
        <dbReference type="Rhea" id="RHEA:67616"/>
        <dbReference type="ChEBI" id="CHEBI:15377"/>
        <dbReference type="ChEBI" id="CHEBI:15378"/>
        <dbReference type="ChEBI" id="CHEBI:33019"/>
        <dbReference type="ChEBI" id="CHEBI:143553"/>
        <dbReference type="ChEBI" id="CHEBI:145694"/>
    </reaction>
</comment>
<dbReference type="PANTHER" id="PTHR47707">
    <property type="entry name" value="8-OXO-DGTP DIPHOSPHATASE"/>
    <property type="match status" value="1"/>
</dbReference>
<evidence type="ECO:0000256" key="6">
    <source>
        <dbReference type="ARBA" id="ARBA00022763"/>
    </source>
</evidence>
<dbReference type="InterPro" id="IPR029119">
    <property type="entry name" value="MutY_C"/>
</dbReference>
<keyword evidence="6" id="KW-0227">DNA damage</keyword>
<dbReference type="InterPro" id="IPR015797">
    <property type="entry name" value="NUDIX_hydrolase-like_dom_sf"/>
</dbReference>
<feature type="binding site" evidence="18">
    <location>
        <position position="58"/>
    </location>
    <ligand>
        <name>Mg(2+)</name>
        <dbReference type="ChEBI" id="CHEBI:18420"/>
    </ligand>
</feature>
<evidence type="ECO:0000256" key="18">
    <source>
        <dbReference type="PIRSR" id="PIRSR603561-2"/>
    </source>
</evidence>
<feature type="binding site" evidence="17">
    <location>
        <position position="29"/>
    </location>
    <ligand>
        <name>8-oxo-dGTP</name>
        <dbReference type="ChEBI" id="CHEBI:77896"/>
    </ligand>
</feature>
<feature type="domain" description="Nudix hydrolase" evidence="19">
    <location>
        <begin position="3"/>
        <end position="131"/>
    </location>
</feature>
<evidence type="ECO:0000256" key="2">
    <source>
        <dbReference type="ARBA" id="ARBA00005582"/>
    </source>
</evidence>
<dbReference type="Proteomes" id="UP001212189">
    <property type="component" value="Chromosome"/>
</dbReference>
<keyword evidence="5 18" id="KW-0479">Metal-binding</keyword>
<feature type="binding site" evidence="18">
    <location>
        <position position="38"/>
    </location>
    <ligand>
        <name>Mg(2+)</name>
        <dbReference type="ChEBI" id="CHEBI:18420"/>
    </ligand>
</feature>
<dbReference type="NCBIfam" id="TIGR00586">
    <property type="entry name" value="mutt"/>
    <property type="match status" value="1"/>
</dbReference>
<dbReference type="FunFam" id="3.90.79.10:FF:000014">
    <property type="entry name" value="8-oxo-dGTP diphosphatase MutT"/>
    <property type="match status" value="1"/>
</dbReference>
<dbReference type="NCBIfam" id="NF006530">
    <property type="entry name" value="PRK08999.1"/>
    <property type="match status" value="1"/>
</dbReference>
<dbReference type="InterPro" id="IPR020476">
    <property type="entry name" value="Nudix_hydrolase"/>
</dbReference>
<keyword evidence="21" id="KW-1185">Reference proteome</keyword>
<keyword evidence="3" id="KW-0515">Mutator protein</keyword>
<dbReference type="CDD" id="cd00564">
    <property type="entry name" value="TMP_TenI"/>
    <property type="match status" value="1"/>
</dbReference>
<dbReference type="GO" id="GO:0006281">
    <property type="term" value="P:DNA repair"/>
    <property type="evidence" value="ECO:0007669"/>
    <property type="project" value="UniProtKB-KW"/>
</dbReference>
<evidence type="ECO:0000256" key="5">
    <source>
        <dbReference type="ARBA" id="ARBA00022723"/>
    </source>
</evidence>
<evidence type="ECO:0000256" key="13">
    <source>
        <dbReference type="ARBA" id="ARBA00040794"/>
    </source>
</evidence>
<proteinExistence type="inferred from homology"/>
<accession>A0AAE9VUP1</accession>
<dbReference type="GO" id="GO:0008413">
    <property type="term" value="F:8-oxo-7,8-dihydroguanosine triphosphate pyrophosphatase activity"/>
    <property type="evidence" value="ECO:0007669"/>
    <property type="project" value="InterPro"/>
</dbReference>
<dbReference type="PROSITE" id="PS51462">
    <property type="entry name" value="NUDIX"/>
    <property type="match status" value="1"/>
</dbReference>
<dbReference type="InterPro" id="IPR000086">
    <property type="entry name" value="NUDIX_hydrolase_dom"/>
</dbReference>
<organism evidence="20 21">
    <name type="scientific">Denitrificimonas caeni</name>
    <dbReference type="NCBI Taxonomy" id="521720"/>
    <lineage>
        <taxon>Bacteria</taxon>
        <taxon>Pseudomonadati</taxon>
        <taxon>Pseudomonadota</taxon>
        <taxon>Gammaproteobacteria</taxon>
        <taxon>Pseudomonadales</taxon>
        <taxon>Pseudomonadaceae</taxon>
        <taxon>Denitrificimonas</taxon>
    </lineage>
</organism>
<dbReference type="KEGG" id="dce:O6P33_12850"/>
<keyword evidence="9" id="KW-0234">DNA repair</keyword>
<dbReference type="InterPro" id="IPR020084">
    <property type="entry name" value="NUDIX_hydrolase_CS"/>
</dbReference>
<dbReference type="InterPro" id="IPR013785">
    <property type="entry name" value="Aldolase_TIM"/>
</dbReference>
<dbReference type="GO" id="GO:0046872">
    <property type="term" value="F:metal ion binding"/>
    <property type="evidence" value="ECO:0007669"/>
    <property type="project" value="UniProtKB-KW"/>
</dbReference>
<gene>
    <name evidence="20" type="ORF">O6P33_12850</name>
</gene>
<dbReference type="Gene3D" id="3.20.20.70">
    <property type="entry name" value="Aldolase class I"/>
    <property type="match status" value="1"/>
</dbReference>
<dbReference type="InterPro" id="IPR047127">
    <property type="entry name" value="MutT-like"/>
</dbReference>
<dbReference type="PROSITE" id="PS00893">
    <property type="entry name" value="NUDIX_BOX"/>
    <property type="match status" value="1"/>
</dbReference>
<dbReference type="InterPro" id="IPR003561">
    <property type="entry name" value="Mutator_MutT"/>
</dbReference>
<keyword evidence="8 18" id="KW-0460">Magnesium</keyword>
<evidence type="ECO:0000313" key="20">
    <source>
        <dbReference type="EMBL" id="WBE25216.1"/>
    </source>
</evidence>
<sequence length="316" mass="34524">MSKRVHVVAAVIRNAKQQILLALRPSDKHMGGLWEFPGGKCEAGESPQQALARELDEELGIVMAAAQPLIQVRHNYPDVHVLLDVYEVLDFHGEAYGAEGQEVRWVATSALPEYQFPAANRTIVSAAQLPQKYFITPEGVSVEQLYSGAEQALAAGCELLQLRAAHLPKLEYQALARRLQALCAGRAHLMLKGELAWLAELPEAGWHLTAQQLHEFSGQQRPIASGRWLAASCHDAQELALAAALEVDFVTLSPVLPTQTHPHAEPLGWDMAQALLRQFNAPVFLLGGLTEQELAQARAVGGQGVAAIRGFWPQRL</sequence>
<dbReference type="Gene3D" id="3.90.79.10">
    <property type="entry name" value="Nucleoside Triphosphate Pyrophosphohydrolase"/>
    <property type="match status" value="1"/>
</dbReference>
<dbReference type="EMBL" id="CP114976">
    <property type="protein sequence ID" value="WBE25216.1"/>
    <property type="molecule type" value="Genomic_DNA"/>
</dbReference>
<keyword evidence="4" id="KW-0235">DNA replication</keyword>
<dbReference type="EC" id="3.6.1.55" evidence="12"/>
<reference evidence="20 21" key="1">
    <citation type="submission" date="2022-12" db="EMBL/GenBank/DDBJ databases">
        <title>Coexistence and Characterization of a Novel Tigecycline Resistance gene tet(X) variant and blaNDM-1 in a Pseudomonas caeni Isolate of Chicken Origin.</title>
        <authorList>
            <person name="Lu X."/>
            <person name="Zhang L."/>
            <person name="Li R."/>
            <person name="Wang Z."/>
        </authorList>
    </citation>
    <scope>NUCLEOTIDE SEQUENCE [LARGE SCALE GENOMIC DNA]</scope>
    <source>
        <strain evidence="20 21">CE14</strain>
    </source>
</reference>
<comment type="similarity">
    <text evidence="2">Belongs to the Nudix hydrolase family.</text>
</comment>
<dbReference type="GO" id="GO:0009228">
    <property type="term" value="P:thiamine biosynthetic process"/>
    <property type="evidence" value="ECO:0007669"/>
    <property type="project" value="UniProtKB-KW"/>
</dbReference>
<dbReference type="GO" id="GO:0006260">
    <property type="term" value="P:DNA replication"/>
    <property type="evidence" value="ECO:0007669"/>
    <property type="project" value="UniProtKB-KW"/>
</dbReference>
<evidence type="ECO:0000256" key="4">
    <source>
        <dbReference type="ARBA" id="ARBA00022705"/>
    </source>
</evidence>
<dbReference type="GO" id="GO:0044716">
    <property type="term" value="F:8-oxo-GDP phosphatase activity"/>
    <property type="evidence" value="ECO:0007669"/>
    <property type="project" value="TreeGrafter"/>
</dbReference>
<feature type="binding site" evidence="17">
    <location>
        <position position="120"/>
    </location>
    <ligand>
        <name>8-oxo-dGTP</name>
        <dbReference type="ChEBI" id="CHEBI:77896"/>
    </ligand>
</feature>
<evidence type="ECO:0000256" key="3">
    <source>
        <dbReference type="ARBA" id="ARBA00022457"/>
    </source>
</evidence>
<dbReference type="RefSeq" id="WP_269818161.1">
    <property type="nucleotide sequence ID" value="NZ_CP114976.1"/>
</dbReference>
<dbReference type="GO" id="GO:0035539">
    <property type="term" value="F:8-oxo-7,8-dihydrodeoxyguanosine triphosphate pyrophosphatase activity"/>
    <property type="evidence" value="ECO:0007669"/>
    <property type="project" value="UniProtKB-EC"/>
</dbReference>
<dbReference type="CDD" id="cd03425">
    <property type="entry name" value="NUDIX_MutT_NudA_like"/>
    <property type="match status" value="1"/>
</dbReference>